<dbReference type="EMBL" id="AZGC01000057">
    <property type="protein sequence ID" value="KRL92304.1"/>
    <property type="molecule type" value="Genomic_DNA"/>
</dbReference>
<proteinExistence type="predicted"/>
<accession>A0A0R1UFT1</accession>
<organism evidence="2 3">
    <name type="scientific">Limosilactobacillus equigenerosi DSM 18793 = JCM 14505</name>
    <dbReference type="NCBI Taxonomy" id="1423742"/>
    <lineage>
        <taxon>Bacteria</taxon>
        <taxon>Bacillati</taxon>
        <taxon>Bacillota</taxon>
        <taxon>Bacilli</taxon>
        <taxon>Lactobacillales</taxon>
        <taxon>Lactobacillaceae</taxon>
        <taxon>Limosilactobacillus</taxon>
    </lineage>
</organism>
<evidence type="ECO:0000313" key="3">
    <source>
        <dbReference type="Proteomes" id="UP000051084"/>
    </source>
</evidence>
<evidence type="ECO:0000313" key="2">
    <source>
        <dbReference type="EMBL" id="KRL92304.1"/>
    </source>
</evidence>
<sequence length="273" mass="31487">MSNQFGVNVIDIPETINYVKRNKSSVARFGDGEFDLILGRGIPYQTFNIDLSSRLKKILFTPSNEKLIICVSDVFHDLDRYNDYANSFWKQNLEQNKTLYKEMGEKINWFGSTFISRPYIDLKDKSSADRYFSLLKSLWKDRDLLIVEGKTSRAGQGNDLFDTAKSIHRIIAPSKDAFSKYDELFLTIKKWSDNKLVLLMLGPTAKLLSYDLSCEGIQAIDIGHIDSEYEWFLMGALQKVKLPHKHTAEFNFDNDIDFVIDDEYESQIIADIS</sequence>
<dbReference type="GO" id="GO:0016740">
    <property type="term" value="F:transferase activity"/>
    <property type="evidence" value="ECO:0007669"/>
    <property type="project" value="UniProtKB-KW"/>
</dbReference>
<keyword evidence="3" id="KW-1185">Reference proteome</keyword>
<dbReference type="PATRIC" id="fig|1423742.4.peg.365"/>
<feature type="domain" description="Glycosyltransferase GT-D fold" evidence="1">
    <location>
        <begin position="26"/>
        <end position="250"/>
    </location>
</feature>
<dbReference type="InterPro" id="IPR014869">
    <property type="entry name" value="GT-D"/>
</dbReference>
<dbReference type="OrthoDB" id="796510at2"/>
<dbReference type="STRING" id="417373.GCA_001570685_01412"/>
<gene>
    <name evidence="2" type="ORF">FC21_GL000350</name>
</gene>
<dbReference type="AlphaFoldDB" id="A0A0R1UFT1"/>
<dbReference type="RefSeq" id="WP_056995808.1">
    <property type="nucleotide sequence ID" value="NZ_AZGC01000057.1"/>
</dbReference>
<protein>
    <submittedName>
        <fullName evidence="2">Lipopolysaccharide biosynthesis glycosyltransferase</fullName>
    </submittedName>
</protein>
<name>A0A0R1UFT1_9LACO</name>
<dbReference type="NCBIfam" id="TIGR03728">
    <property type="entry name" value="glyco_access_1"/>
    <property type="match status" value="1"/>
</dbReference>
<evidence type="ECO:0000259" key="1">
    <source>
        <dbReference type="Pfam" id="PF08759"/>
    </source>
</evidence>
<comment type="caution">
    <text evidence="2">The sequence shown here is derived from an EMBL/GenBank/DDBJ whole genome shotgun (WGS) entry which is preliminary data.</text>
</comment>
<dbReference type="Proteomes" id="UP000051084">
    <property type="component" value="Unassembled WGS sequence"/>
</dbReference>
<reference evidence="2 3" key="1">
    <citation type="journal article" date="2015" name="Genome Announc.">
        <title>Expanding the biotechnology potential of lactobacilli through comparative genomics of 213 strains and associated genera.</title>
        <authorList>
            <person name="Sun Z."/>
            <person name="Harris H.M."/>
            <person name="McCann A."/>
            <person name="Guo C."/>
            <person name="Argimon S."/>
            <person name="Zhang W."/>
            <person name="Yang X."/>
            <person name="Jeffery I.B."/>
            <person name="Cooney J.C."/>
            <person name="Kagawa T.F."/>
            <person name="Liu W."/>
            <person name="Song Y."/>
            <person name="Salvetti E."/>
            <person name="Wrobel A."/>
            <person name="Rasinkangas P."/>
            <person name="Parkhill J."/>
            <person name="Rea M.C."/>
            <person name="O'Sullivan O."/>
            <person name="Ritari J."/>
            <person name="Douillard F.P."/>
            <person name="Paul Ross R."/>
            <person name="Yang R."/>
            <person name="Briner A.E."/>
            <person name="Felis G.E."/>
            <person name="de Vos W.M."/>
            <person name="Barrangou R."/>
            <person name="Klaenhammer T.R."/>
            <person name="Caufield P.W."/>
            <person name="Cui Y."/>
            <person name="Zhang H."/>
            <person name="O'Toole P.W."/>
        </authorList>
    </citation>
    <scope>NUCLEOTIDE SEQUENCE [LARGE SCALE GENOMIC DNA]</scope>
    <source>
        <strain evidence="2 3">DSM 18793</strain>
    </source>
</reference>
<dbReference type="Pfam" id="PF08759">
    <property type="entry name" value="GT-D"/>
    <property type="match status" value="1"/>
</dbReference>
<keyword evidence="2" id="KW-0808">Transferase</keyword>